<dbReference type="AlphaFoldDB" id="A0A9P4M813"/>
<feature type="region of interest" description="Disordered" evidence="1">
    <location>
        <begin position="1"/>
        <end position="36"/>
    </location>
</feature>
<keyword evidence="3" id="KW-1185">Reference proteome</keyword>
<evidence type="ECO:0000313" key="2">
    <source>
        <dbReference type="EMBL" id="KAF2096354.1"/>
    </source>
</evidence>
<feature type="compositionally biased region" description="Low complexity" evidence="1">
    <location>
        <begin position="189"/>
        <end position="204"/>
    </location>
</feature>
<dbReference type="EMBL" id="ML978129">
    <property type="protein sequence ID" value="KAF2096354.1"/>
    <property type="molecule type" value="Genomic_DNA"/>
</dbReference>
<name>A0A9P4M813_9PEZI</name>
<evidence type="ECO:0000313" key="3">
    <source>
        <dbReference type="Proteomes" id="UP000799772"/>
    </source>
</evidence>
<accession>A0A9P4M813</accession>
<reference evidence="2" key="1">
    <citation type="journal article" date="2020" name="Stud. Mycol.">
        <title>101 Dothideomycetes genomes: a test case for predicting lifestyles and emergence of pathogens.</title>
        <authorList>
            <person name="Haridas S."/>
            <person name="Albert R."/>
            <person name="Binder M."/>
            <person name="Bloem J."/>
            <person name="Labutti K."/>
            <person name="Salamov A."/>
            <person name="Andreopoulos B."/>
            <person name="Baker S."/>
            <person name="Barry K."/>
            <person name="Bills G."/>
            <person name="Bluhm B."/>
            <person name="Cannon C."/>
            <person name="Castanera R."/>
            <person name="Culley D."/>
            <person name="Daum C."/>
            <person name="Ezra D."/>
            <person name="Gonzalez J."/>
            <person name="Henrissat B."/>
            <person name="Kuo A."/>
            <person name="Liang C."/>
            <person name="Lipzen A."/>
            <person name="Lutzoni F."/>
            <person name="Magnuson J."/>
            <person name="Mondo S."/>
            <person name="Nolan M."/>
            <person name="Ohm R."/>
            <person name="Pangilinan J."/>
            <person name="Park H.-J."/>
            <person name="Ramirez L."/>
            <person name="Alfaro M."/>
            <person name="Sun H."/>
            <person name="Tritt A."/>
            <person name="Yoshinaga Y."/>
            <person name="Zwiers L.-H."/>
            <person name="Turgeon B."/>
            <person name="Goodwin S."/>
            <person name="Spatafora J."/>
            <person name="Crous P."/>
            <person name="Grigoriev I."/>
        </authorList>
    </citation>
    <scope>NUCLEOTIDE SEQUENCE</scope>
    <source>
        <strain evidence="2">CBS 133067</strain>
    </source>
</reference>
<feature type="region of interest" description="Disordered" evidence="1">
    <location>
        <begin position="308"/>
        <end position="350"/>
    </location>
</feature>
<dbReference type="OrthoDB" id="2563155at2759"/>
<proteinExistence type="predicted"/>
<feature type="compositionally biased region" description="Basic and acidic residues" evidence="1">
    <location>
        <begin position="327"/>
        <end position="341"/>
    </location>
</feature>
<feature type="region of interest" description="Disordered" evidence="1">
    <location>
        <begin position="165"/>
        <end position="204"/>
    </location>
</feature>
<feature type="region of interest" description="Disordered" evidence="1">
    <location>
        <begin position="62"/>
        <end position="124"/>
    </location>
</feature>
<feature type="compositionally biased region" description="Basic and acidic residues" evidence="1">
    <location>
        <begin position="87"/>
        <end position="112"/>
    </location>
</feature>
<gene>
    <name evidence="2" type="ORF">NA57DRAFT_77959</name>
</gene>
<sequence>MSRYIPPALRGKQNAAASPAARATRNDRETQPSPANFFSYNEIHHHYWPEWDPYKDPYTAARRKSGQEVSEDATIGIDQGEASKPAESTDSKTPHDEAKDGVKDAEKEEVHDNGGFLESQHGTLNGSAAKKDELVYMMIFRGANPRWPTDKIVFVHTNLRLLPKSKGNEAETGTTNSDTPAAAEERSSDLPSNSSSPFASSSQPSLPTCIAVFAQPEKCYTTHEPDSRNFKFVGYHKIQHMQLLQPHSAELVHMLKQKWDLGRKRESKRVAESWKSSLNQEWAVLKLVLDYDANSNLENPKVEHLEDRNLGEKKNVTPQKSVNGLLKEMRMEENKDSKEGPEDVTGASDT</sequence>
<evidence type="ECO:0000256" key="1">
    <source>
        <dbReference type="SAM" id="MobiDB-lite"/>
    </source>
</evidence>
<protein>
    <submittedName>
        <fullName evidence="2">Uncharacterized protein</fullName>
    </submittedName>
</protein>
<organism evidence="2 3">
    <name type="scientific">Rhizodiscina lignyota</name>
    <dbReference type="NCBI Taxonomy" id="1504668"/>
    <lineage>
        <taxon>Eukaryota</taxon>
        <taxon>Fungi</taxon>
        <taxon>Dikarya</taxon>
        <taxon>Ascomycota</taxon>
        <taxon>Pezizomycotina</taxon>
        <taxon>Dothideomycetes</taxon>
        <taxon>Pleosporomycetidae</taxon>
        <taxon>Aulographales</taxon>
        <taxon>Rhizodiscinaceae</taxon>
        <taxon>Rhizodiscina</taxon>
    </lineage>
</organism>
<dbReference type="Proteomes" id="UP000799772">
    <property type="component" value="Unassembled WGS sequence"/>
</dbReference>
<comment type="caution">
    <text evidence="2">The sequence shown here is derived from an EMBL/GenBank/DDBJ whole genome shotgun (WGS) entry which is preliminary data.</text>
</comment>